<feature type="compositionally biased region" description="Basic residues" evidence="1">
    <location>
        <begin position="655"/>
        <end position="664"/>
    </location>
</feature>
<feature type="domain" description="BTB" evidence="2">
    <location>
        <begin position="495"/>
        <end position="567"/>
    </location>
</feature>
<evidence type="ECO:0000313" key="6">
    <source>
        <dbReference type="Proteomes" id="UP001152797"/>
    </source>
</evidence>
<accession>A0A9P1C383</accession>
<protein>
    <submittedName>
        <fullName evidence="5">BTB domain-containing protein</fullName>
    </submittedName>
</protein>
<reference evidence="4" key="2">
    <citation type="submission" date="2024-04" db="EMBL/GenBank/DDBJ databases">
        <authorList>
            <person name="Chen Y."/>
            <person name="Shah S."/>
            <person name="Dougan E. K."/>
            <person name="Thang M."/>
            <person name="Chan C."/>
        </authorList>
    </citation>
    <scope>NUCLEOTIDE SEQUENCE [LARGE SCALE GENOMIC DNA]</scope>
</reference>
<reference evidence="3" key="1">
    <citation type="submission" date="2022-10" db="EMBL/GenBank/DDBJ databases">
        <authorList>
            <person name="Chen Y."/>
            <person name="Dougan E. K."/>
            <person name="Chan C."/>
            <person name="Rhodes N."/>
            <person name="Thang M."/>
        </authorList>
    </citation>
    <scope>NUCLEOTIDE SEQUENCE</scope>
</reference>
<dbReference type="OrthoDB" id="6359816at2759"/>
<keyword evidence="6" id="KW-1185">Reference proteome</keyword>
<proteinExistence type="predicted"/>
<feature type="region of interest" description="Disordered" evidence="1">
    <location>
        <begin position="641"/>
        <end position="705"/>
    </location>
</feature>
<dbReference type="InterPro" id="IPR000210">
    <property type="entry name" value="BTB/POZ_dom"/>
</dbReference>
<dbReference type="EMBL" id="CAMXCT020000874">
    <property type="protein sequence ID" value="CAL1137629.1"/>
    <property type="molecule type" value="Genomic_DNA"/>
</dbReference>
<evidence type="ECO:0000259" key="2">
    <source>
        <dbReference type="Pfam" id="PF00651"/>
    </source>
</evidence>
<dbReference type="AlphaFoldDB" id="A0A9P1C383"/>
<dbReference type="SUPFAM" id="SSF54695">
    <property type="entry name" value="POZ domain"/>
    <property type="match status" value="1"/>
</dbReference>
<evidence type="ECO:0000313" key="5">
    <source>
        <dbReference type="EMBL" id="CAL4771566.1"/>
    </source>
</evidence>
<evidence type="ECO:0000313" key="3">
    <source>
        <dbReference type="EMBL" id="CAI3984254.1"/>
    </source>
</evidence>
<feature type="compositionally biased region" description="Polar residues" evidence="1">
    <location>
        <begin position="641"/>
        <end position="650"/>
    </location>
</feature>
<evidence type="ECO:0000313" key="4">
    <source>
        <dbReference type="EMBL" id="CAL1137629.1"/>
    </source>
</evidence>
<feature type="compositionally biased region" description="Acidic residues" evidence="1">
    <location>
        <begin position="331"/>
        <end position="342"/>
    </location>
</feature>
<dbReference type="InterPro" id="IPR011333">
    <property type="entry name" value="SKP1/BTB/POZ_sf"/>
</dbReference>
<gene>
    <name evidence="3" type="ORF">C1SCF055_LOCUS11800</name>
</gene>
<comment type="caution">
    <text evidence="3">The sequence shown here is derived from an EMBL/GenBank/DDBJ whole genome shotgun (WGS) entry which is preliminary data.</text>
</comment>
<dbReference type="Pfam" id="PF00651">
    <property type="entry name" value="BTB"/>
    <property type="match status" value="1"/>
</dbReference>
<evidence type="ECO:0000256" key="1">
    <source>
        <dbReference type="SAM" id="MobiDB-lite"/>
    </source>
</evidence>
<feature type="region of interest" description="Disordered" evidence="1">
    <location>
        <begin position="322"/>
        <end position="352"/>
    </location>
</feature>
<sequence length="705" mass="78889">MLAEEVTSCLPGAKLAAVTREASTGTIYGVVYREGRVSMGFDKKRVRAWLLGLSETGHGSFYWNDFVPACKYCEKALWPAGVGQCPACQGLKGPGQCFQFSCGDPDSFEPECDNFPEEAPQAYCGSHPFFQGCRLPDQMVGDAGPALWEEEVEGDDNFSVPMAATCGAGCSEVFVFQGYRYRQETHTRLFALNANGPAIISSYQVPQARGPYTFVSFLEDLPHLFTLVQGYNAAIQIWRYVRGHRHTFRIDNAVVNFPEQQRFGEQVVYLRWGVRGVSSCVVALSKHSIWALDVPQDLANATAADLANKVSWRKVMDLPLENQEAKKDKGEDEDSDDEDPEELPPRLLSAGPKGNQVMIFKTQGSEGFCLKPWLLVEMCGDPMGREIRVTKVTSTASVPWKRKEEFYEVSPCRFTTTYCSLLPTVLRMNERHGGYLFFDQRGRIYRIRDEEILSQQDDWIAPSFVADSVQRVVTFKFPAESGAGRACLFSVLSRFEYFQKALDNWREGASAELVVTDATTQTFDLMLRYFHTGTLDSELTLENLVALLELGNKYLLPHLMALCMAKILRLLAEKDFIRDQKPTLMADLLLLASEASACGAFKLKIMDAIASCRPSLTHDADFLSRVAARSANLLAKLLSSINPPETSPEQPGSVPKRRRIRRERQRTLWGDPVFGRQLDGFPNSGHDDLPTWSKSASTVEEPRLP</sequence>
<dbReference type="EMBL" id="CAMXCT030000874">
    <property type="protein sequence ID" value="CAL4771566.1"/>
    <property type="molecule type" value="Genomic_DNA"/>
</dbReference>
<name>A0A9P1C383_9DINO</name>
<dbReference type="Gene3D" id="3.30.710.10">
    <property type="entry name" value="Potassium Channel Kv1.1, Chain A"/>
    <property type="match status" value="1"/>
</dbReference>
<dbReference type="EMBL" id="CAMXCT010000874">
    <property type="protein sequence ID" value="CAI3984254.1"/>
    <property type="molecule type" value="Genomic_DNA"/>
</dbReference>
<dbReference type="CDD" id="cd18186">
    <property type="entry name" value="BTB_POZ_ZBTB_KLHL-like"/>
    <property type="match status" value="1"/>
</dbReference>
<organism evidence="3">
    <name type="scientific">Cladocopium goreaui</name>
    <dbReference type="NCBI Taxonomy" id="2562237"/>
    <lineage>
        <taxon>Eukaryota</taxon>
        <taxon>Sar</taxon>
        <taxon>Alveolata</taxon>
        <taxon>Dinophyceae</taxon>
        <taxon>Suessiales</taxon>
        <taxon>Symbiodiniaceae</taxon>
        <taxon>Cladocopium</taxon>
    </lineage>
</organism>
<dbReference type="Proteomes" id="UP001152797">
    <property type="component" value="Unassembled WGS sequence"/>
</dbReference>